<keyword evidence="1" id="KW-1133">Transmembrane helix</keyword>
<dbReference type="PANTHER" id="PTHR34220:SF7">
    <property type="entry name" value="SENSOR HISTIDINE KINASE YPDA"/>
    <property type="match status" value="1"/>
</dbReference>
<feature type="transmembrane region" description="Helical" evidence="1">
    <location>
        <begin position="119"/>
        <end position="138"/>
    </location>
</feature>
<keyword evidence="3" id="KW-0808">Transferase</keyword>
<proteinExistence type="predicted"/>
<evidence type="ECO:0000313" key="3">
    <source>
        <dbReference type="EMBL" id="MFD2566945.1"/>
    </source>
</evidence>
<dbReference type="InterPro" id="IPR036890">
    <property type="entry name" value="HATPase_C_sf"/>
</dbReference>
<keyword evidence="1" id="KW-0812">Transmembrane</keyword>
<keyword evidence="4" id="KW-1185">Reference proteome</keyword>
<name>A0ABW5LQ69_9FLAO</name>
<dbReference type="RefSeq" id="WP_379665655.1">
    <property type="nucleotide sequence ID" value="NZ_JBHULH010000003.1"/>
</dbReference>
<evidence type="ECO:0000256" key="1">
    <source>
        <dbReference type="SAM" id="Phobius"/>
    </source>
</evidence>
<keyword evidence="3" id="KW-0418">Kinase</keyword>
<dbReference type="Proteomes" id="UP001597508">
    <property type="component" value="Unassembled WGS sequence"/>
</dbReference>
<dbReference type="InterPro" id="IPR050640">
    <property type="entry name" value="Bact_2-comp_sensor_kinase"/>
</dbReference>
<gene>
    <name evidence="3" type="ORF">ACFSRZ_06150</name>
</gene>
<dbReference type="EC" id="2.7.13.3" evidence="3"/>
<sequence>MQNLRFLFNKKGKRSTWIFNLVLWLASYFILLFFFAESFSPLRIDYIYTGAFIFTIIIPVFINLYVLIPLLLNKERYFIFSVLFLANLFLFTEVNKLFFNSYIDVIFPDYYFVSYHSNTTLFIIFTVFLVGTMLLKLSEDWFRLNKARNEILRIENMEIQTQLKSLKSQINPHFLFNSLNVLYSLSLEEKEETSSAILQLSHILRYVLYDTSGKMISLKKEVDLIQKYLDFQKYRYHDSADVSFEVSIENEAYELYPMLLLPLIENSFKHGIKGEIENTFVHMTLTQKKKELSFYIKNNVSENQVIKDEEYSGLGIQNIRQNLELVYPGKHTFAIEETKDSFAVTLKITTDEN</sequence>
<reference evidence="4" key="1">
    <citation type="journal article" date="2019" name="Int. J. Syst. Evol. Microbiol.">
        <title>The Global Catalogue of Microorganisms (GCM) 10K type strain sequencing project: providing services to taxonomists for standard genome sequencing and annotation.</title>
        <authorList>
            <consortium name="The Broad Institute Genomics Platform"/>
            <consortium name="The Broad Institute Genome Sequencing Center for Infectious Disease"/>
            <person name="Wu L."/>
            <person name="Ma J."/>
        </authorList>
    </citation>
    <scope>NUCLEOTIDE SEQUENCE [LARGE SCALE GENOMIC DNA]</scope>
    <source>
        <strain evidence="4">KCTC 52127</strain>
    </source>
</reference>
<protein>
    <submittedName>
        <fullName evidence="3">Sensor histidine kinase</fullName>
        <ecNumber evidence="3">2.7.13.3</ecNumber>
    </submittedName>
</protein>
<feature type="domain" description="Signal transduction histidine kinase internal region" evidence="2">
    <location>
        <begin position="162"/>
        <end position="238"/>
    </location>
</feature>
<dbReference type="GO" id="GO:0004673">
    <property type="term" value="F:protein histidine kinase activity"/>
    <property type="evidence" value="ECO:0007669"/>
    <property type="project" value="UniProtKB-EC"/>
</dbReference>
<evidence type="ECO:0000259" key="2">
    <source>
        <dbReference type="Pfam" id="PF06580"/>
    </source>
</evidence>
<feature type="transmembrane region" description="Helical" evidence="1">
    <location>
        <begin position="46"/>
        <end position="68"/>
    </location>
</feature>
<comment type="caution">
    <text evidence="3">The sequence shown here is derived from an EMBL/GenBank/DDBJ whole genome shotgun (WGS) entry which is preliminary data.</text>
</comment>
<dbReference type="EMBL" id="JBHULH010000003">
    <property type="protein sequence ID" value="MFD2566945.1"/>
    <property type="molecule type" value="Genomic_DNA"/>
</dbReference>
<keyword evidence="1" id="KW-0472">Membrane</keyword>
<evidence type="ECO:0000313" key="4">
    <source>
        <dbReference type="Proteomes" id="UP001597508"/>
    </source>
</evidence>
<dbReference type="Pfam" id="PF06580">
    <property type="entry name" value="His_kinase"/>
    <property type="match status" value="1"/>
</dbReference>
<feature type="transmembrane region" description="Helical" evidence="1">
    <location>
        <begin position="21"/>
        <end position="40"/>
    </location>
</feature>
<feature type="transmembrane region" description="Helical" evidence="1">
    <location>
        <begin position="77"/>
        <end position="99"/>
    </location>
</feature>
<dbReference type="Gene3D" id="3.30.565.10">
    <property type="entry name" value="Histidine kinase-like ATPase, C-terminal domain"/>
    <property type="match status" value="1"/>
</dbReference>
<accession>A0ABW5LQ69</accession>
<organism evidence="3 4">
    <name type="scientific">Pseudotenacibaculum haliotis</name>
    <dbReference type="NCBI Taxonomy" id="1862138"/>
    <lineage>
        <taxon>Bacteria</taxon>
        <taxon>Pseudomonadati</taxon>
        <taxon>Bacteroidota</taxon>
        <taxon>Flavobacteriia</taxon>
        <taxon>Flavobacteriales</taxon>
        <taxon>Flavobacteriaceae</taxon>
        <taxon>Pseudotenacibaculum</taxon>
    </lineage>
</organism>
<dbReference type="InterPro" id="IPR010559">
    <property type="entry name" value="Sig_transdc_His_kin_internal"/>
</dbReference>
<dbReference type="PANTHER" id="PTHR34220">
    <property type="entry name" value="SENSOR HISTIDINE KINASE YPDA"/>
    <property type="match status" value="1"/>
</dbReference>